<dbReference type="OrthoDB" id="6762361at2759"/>
<dbReference type="Proteomes" id="UP000499080">
    <property type="component" value="Unassembled WGS sequence"/>
</dbReference>
<gene>
    <name evidence="1" type="ORF">AVEN_226037_1</name>
</gene>
<dbReference type="AlphaFoldDB" id="A0A4Y2IL01"/>
<sequence length="93" mass="10103">MAGLAGFDNAVKFRKGLENPNVDCLSRAPINQNCISAVVSINAEVHRVCASAVLEISSENLTADVIIQETKKDQELAQIKRELLSSPICSEYI</sequence>
<evidence type="ECO:0000313" key="1">
    <source>
        <dbReference type="EMBL" id="GBM77646.1"/>
    </source>
</evidence>
<organism evidence="1 2">
    <name type="scientific">Araneus ventricosus</name>
    <name type="common">Orbweaver spider</name>
    <name type="synonym">Epeira ventricosa</name>
    <dbReference type="NCBI Taxonomy" id="182803"/>
    <lineage>
        <taxon>Eukaryota</taxon>
        <taxon>Metazoa</taxon>
        <taxon>Ecdysozoa</taxon>
        <taxon>Arthropoda</taxon>
        <taxon>Chelicerata</taxon>
        <taxon>Arachnida</taxon>
        <taxon>Araneae</taxon>
        <taxon>Araneomorphae</taxon>
        <taxon>Entelegynae</taxon>
        <taxon>Araneoidea</taxon>
        <taxon>Araneidae</taxon>
        <taxon>Araneus</taxon>
    </lineage>
</organism>
<name>A0A4Y2IL01_ARAVE</name>
<keyword evidence="2" id="KW-1185">Reference proteome</keyword>
<accession>A0A4Y2IL01</accession>
<proteinExistence type="predicted"/>
<dbReference type="EMBL" id="BGPR01002702">
    <property type="protein sequence ID" value="GBM77646.1"/>
    <property type="molecule type" value="Genomic_DNA"/>
</dbReference>
<reference evidence="1 2" key="1">
    <citation type="journal article" date="2019" name="Sci. Rep.">
        <title>Orb-weaving spider Araneus ventricosus genome elucidates the spidroin gene catalogue.</title>
        <authorList>
            <person name="Kono N."/>
            <person name="Nakamura H."/>
            <person name="Ohtoshi R."/>
            <person name="Moran D.A.P."/>
            <person name="Shinohara A."/>
            <person name="Yoshida Y."/>
            <person name="Fujiwara M."/>
            <person name="Mori M."/>
            <person name="Tomita M."/>
            <person name="Arakawa K."/>
        </authorList>
    </citation>
    <scope>NUCLEOTIDE SEQUENCE [LARGE SCALE GENOMIC DNA]</scope>
</reference>
<comment type="caution">
    <text evidence="1">The sequence shown here is derived from an EMBL/GenBank/DDBJ whole genome shotgun (WGS) entry which is preliminary data.</text>
</comment>
<evidence type="ECO:0000313" key="2">
    <source>
        <dbReference type="Proteomes" id="UP000499080"/>
    </source>
</evidence>
<protein>
    <submittedName>
        <fullName evidence="1">Uncharacterized protein</fullName>
    </submittedName>
</protein>